<keyword evidence="1" id="KW-0472">Membrane</keyword>
<keyword evidence="1" id="KW-1133">Transmembrane helix</keyword>
<keyword evidence="1" id="KW-0812">Transmembrane</keyword>
<evidence type="ECO:0000256" key="1">
    <source>
        <dbReference type="SAM" id="Phobius"/>
    </source>
</evidence>
<dbReference type="Proteomes" id="UP000242699">
    <property type="component" value="Unassembled WGS sequence"/>
</dbReference>
<dbReference type="AlphaFoldDB" id="A0A2T2WQJ5"/>
<gene>
    <name evidence="2" type="ORF">C7B43_18895</name>
</gene>
<organism evidence="2 3">
    <name type="scientific">Sulfobacillus benefaciens</name>
    <dbReference type="NCBI Taxonomy" id="453960"/>
    <lineage>
        <taxon>Bacteria</taxon>
        <taxon>Bacillati</taxon>
        <taxon>Bacillota</taxon>
        <taxon>Clostridia</taxon>
        <taxon>Eubacteriales</taxon>
        <taxon>Clostridiales Family XVII. Incertae Sedis</taxon>
        <taxon>Sulfobacillus</taxon>
    </lineage>
</organism>
<sequence>MLWANFGAMMLLGGVLLPMTIKEYPRIRTKYPNTWTAKGWKVVPWVVGFGAIYSGVVWLTLLLR</sequence>
<accession>A0A2T2WQJ5</accession>
<dbReference type="EMBL" id="PXYT01000076">
    <property type="protein sequence ID" value="PSR24493.1"/>
    <property type="molecule type" value="Genomic_DNA"/>
</dbReference>
<protein>
    <submittedName>
        <fullName evidence="2">Uncharacterized protein</fullName>
    </submittedName>
</protein>
<evidence type="ECO:0000313" key="3">
    <source>
        <dbReference type="Proteomes" id="UP000242699"/>
    </source>
</evidence>
<evidence type="ECO:0000313" key="2">
    <source>
        <dbReference type="EMBL" id="PSR24493.1"/>
    </source>
</evidence>
<reference evidence="2 3" key="1">
    <citation type="journal article" date="2014" name="BMC Genomics">
        <title>Comparison of environmental and isolate Sulfobacillus genomes reveals diverse carbon, sulfur, nitrogen, and hydrogen metabolisms.</title>
        <authorList>
            <person name="Justice N.B."/>
            <person name="Norman A."/>
            <person name="Brown C.T."/>
            <person name="Singh A."/>
            <person name="Thomas B.C."/>
            <person name="Banfield J.F."/>
        </authorList>
    </citation>
    <scope>NUCLEOTIDE SEQUENCE [LARGE SCALE GENOMIC DNA]</scope>
    <source>
        <strain evidence="2">AMDSBA1</strain>
    </source>
</reference>
<feature type="transmembrane region" description="Helical" evidence="1">
    <location>
        <begin position="6"/>
        <end position="21"/>
    </location>
</feature>
<comment type="caution">
    <text evidence="2">The sequence shown here is derived from an EMBL/GenBank/DDBJ whole genome shotgun (WGS) entry which is preliminary data.</text>
</comment>
<feature type="transmembrane region" description="Helical" evidence="1">
    <location>
        <begin position="42"/>
        <end position="63"/>
    </location>
</feature>
<name>A0A2T2WQJ5_9FIRM</name>
<proteinExistence type="predicted"/>